<feature type="transmembrane region" description="Helical" evidence="1">
    <location>
        <begin position="83"/>
        <end position="105"/>
    </location>
</feature>
<keyword evidence="1" id="KW-0812">Transmembrane</keyword>
<proteinExistence type="predicted"/>
<dbReference type="RefSeq" id="WP_306945333.1">
    <property type="nucleotide sequence ID" value="NZ_CP132976.1"/>
</dbReference>
<name>A0ABY9M3G8_9BURK</name>
<evidence type="ECO:0000313" key="3">
    <source>
        <dbReference type="Proteomes" id="UP001234798"/>
    </source>
</evidence>
<gene>
    <name evidence="2" type="ORF">RAS12_03945</name>
</gene>
<protein>
    <submittedName>
        <fullName evidence="2">Uncharacterized protein</fullName>
    </submittedName>
</protein>
<feature type="transmembrane region" description="Helical" evidence="1">
    <location>
        <begin position="56"/>
        <end position="76"/>
    </location>
</feature>
<reference evidence="2 3" key="1">
    <citation type="submission" date="2023-08" db="EMBL/GenBank/DDBJ databases">
        <title>Achromobacter seleniivolatilans sp. nov., isolated from seleniferous soil.</title>
        <authorList>
            <person name="Zhang S."/>
            <person name="Li K."/>
            <person name="Peng J."/>
            <person name="Zhao Q."/>
            <person name="Wang H."/>
            <person name="Guo Y."/>
        </authorList>
    </citation>
    <scope>NUCLEOTIDE SEQUENCE [LARGE SCALE GENOMIC DNA]</scope>
    <source>
        <strain evidence="2 3">R39</strain>
    </source>
</reference>
<feature type="transmembrane region" description="Helical" evidence="1">
    <location>
        <begin position="125"/>
        <end position="153"/>
    </location>
</feature>
<dbReference type="EMBL" id="CP132976">
    <property type="protein sequence ID" value="WMD21534.1"/>
    <property type="molecule type" value="Genomic_DNA"/>
</dbReference>
<keyword evidence="3" id="KW-1185">Reference proteome</keyword>
<keyword evidence="1" id="KW-0472">Membrane</keyword>
<evidence type="ECO:0000256" key="1">
    <source>
        <dbReference type="SAM" id="Phobius"/>
    </source>
</evidence>
<sequence>MPPVAIKWLSSIVIGLLVGRASFSLVNPFLIMAFGLNDATGSYTPSDSATVDTMQMTGGIISLLITAIVAIALARIANIRRLIGWGCVLLGVTLLLTMPASMLLMDPSAHQAATAGARAANDANTALFFWALIFGLPYIGGGLLLTIAGAILIRKNPGKTDQNAVA</sequence>
<accession>A0ABY9M3G8</accession>
<keyword evidence="1" id="KW-1133">Transmembrane helix</keyword>
<evidence type="ECO:0000313" key="2">
    <source>
        <dbReference type="EMBL" id="WMD21534.1"/>
    </source>
</evidence>
<feature type="transmembrane region" description="Helical" evidence="1">
    <location>
        <begin position="12"/>
        <end position="36"/>
    </location>
</feature>
<dbReference type="Proteomes" id="UP001234798">
    <property type="component" value="Chromosome"/>
</dbReference>
<organism evidence="2 3">
    <name type="scientific">Achromobacter seleniivolatilans</name>
    <dbReference type="NCBI Taxonomy" id="3047478"/>
    <lineage>
        <taxon>Bacteria</taxon>
        <taxon>Pseudomonadati</taxon>
        <taxon>Pseudomonadota</taxon>
        <taxon>Betaproteobacteria</taxon>
        <taxon>Burkholderiales</taxon>
        <taxon>Alcaligenaceae</taxon>
        <taxon>Achromobacter</taxon>
    </lineage>
</organism>